<keyword evidence="3" id="KW-1185">Reference proteome</keyword>
<protein>
    <submittedName>
        <fullName evidence="2">Uncharacterized protein</fullName>
    </submittedName>
</protein>
<name>A0AAV7LM64_PLEWA</name>
<feature type="region of interest" description="Disordered" evidence="1">
    <location>
        <begin position="41"/>
        <end position="68"/>
    </location>
</feature>
<accession>A0AAV7LM64</accession>
<proteinExistence type="predicted"/>
<gene>
    <name evidence="2" type="ORF">NDU88_004683</name>
</gene>
<dbReference type="AlphaFoldDB" id="A0AAV7LM64"/>
<organism evidence="2 3">
    <name type="scientific">Pleurodeles waltl</name>
    <name type="common">Iberian ribbed newt</name>
    <dbReference type="NCBI Taxonomy" id="8319"/>
    <lineage>
        <taxon>Eukaryota</taxon>
        <taxon>Metazoa</taxon>
        <taxon>Chordata</taxon>
        <taxon>Craniata</taxon>
        <taxon>Vertebrata</taxon>
        <taxon>Euteleostomi</taxon>
        <taxon>Amphibia</taxon>
        <taxon>Batrachia</taxon>
        <taxon>Caudata</taxon>
        <taxon>Salamandroidea</taxon>
        <taxon>Salamandridae</taxon>
        <taxon>Pleurodelinae</taxon>
        <taxon>Pleurodeles</taxon>
    </lineage>
</organism>
<feature type="compositionally biased region" description="Basic and acidic residues" evidence="1">
    <location>
        <begin position="57"/>
        <end position="66"/>
    </location>
</feature>
<reference evidence="2" key="1">
    <citation type="journal article" date="2022" name="bioRxiv">
        <title>Sequencing and chromosome-scale assembly of the giantPleurodeles waltlgenome.</title>
        <authorList>
            <person name="Brown T."/>
            <person name="Elewa A."/>
            <person name="Iarovenko S."/>
            <person name="Subramanian E."/>
            <person name="Araus A.J."/>
            <person name="Petzold A."/>
            <person name="Susuki M."/>
            <person name="Suzuki K.-i.T."/>
            <person name="Hayashi T."/>
            <person name="Toyoda A."/>
            <person name="Oliveira C."/>
            <person name="Osipova E."/>
            <person name="Leigh N.D."/>
            <person name="Simon A."/>
            <person name="Yun M.H."/>
        </authorList>
    </citation>
    <scope>NUCLEOTIDE SEQUENCE</scope>
    <source>
        <strain evidence="2">20211129_DDA</strain>
        <tissue evidence="2">Liver</tissue>
    </source>
</reference>
<evidence type="ECO:0000256" key="1">
    <source>
        <dbReference type="SAM" id="MobiDB-lite"/>
    </source>
</evidence>
<evidence type="ECO:0000313" key="3">
    <source>
        <dbReference type="Proteomes" id="UP001066276"/>
    </source>
</evidence>
<comment type="caution">
    <text evidence="2">The sequence shown here is derived from an EMBL/GenBank/DDBJ whole genome shotgun (WGS) entry which is preliminary data.</text>
</comment>
<evidence type="ECO:0000313" key="2">
    <source>
        <dbReference type="EMBL" id="KAJ1091564.1"/>
    </source>
</evidence>
<dbReference type="EMBL" id="JANPWB010000015">
    <property type="protein sequence ID" value="KAJ1091564.1"/>
    <property type="molecule type" value="Genomic_DNA"/>
</dbReference>
<sequence>MTIFQRLLWNGYRGQQHNDDFCLIFDLRARGLRCLDTESRVCREDTTPSSGKGMQRASERDTRRQESGVALVPLAPLAQIQAMRKVPMP</sequence>
<dbReference type="Proteomes" id="UP001066276">
    <property type="component" value="Chromosome 11"/>
</dbReference>